<comment type="subcellular location">
    <subcellularLocation>
        <location evidence="5">Cell membrane</location>
        <topology evidence="5">Multi-pass membrane protein</topology>
    </subcellularLocation>
    <subcellularLocation>
        <location evidence="1">Membrane</location>
        <topology evidence="1">Multi-pass membrane protein</topology>
    </subcellularLocation>
</comment>
<sequence length="504" mass="57434">MAQNNNQMDFQEKYLSRGQLIWRAFLKHKLGVGALVVLIVLYLMALFADFLSPYNPAEQSLRHTYSPPTKVYRTYKGQRTKPYVLPSMSYVDKITYERTYKEMLFPRRLVIEKADGTRMTYELGKDGVESFKFSVNRVESIKVNGQWYDVKKSPAITDYFLFNYNENVLNKGVSRFETTSAVAQEMFFKTYKDRFGLTSEYDVEAVAVTEILDSIVIKKDGKFEMIKGKVVDYDYKTYPIKWFIKSWTGKLLWLFPSKLHLFGVDNYDNNQFVKFYIMGADLFGRDVFSRIVFASRISLSIGLIGVFITIAFALVFGGISGYYGGLVDEAFMRFAEIIMSIPGFYLMIMLRAVLPLDLPSTQIYLLIVFILSFIGWAGTSRVIRGLVLSIREREFVEAAVAIGLSNWKVLTRHVLPNTTTYLIVNATLRIPGYILGEAGLSFLGLGIREPQASWGLMLAQAQDVYVITRASWLLIPGVFIFVTVLAFNFVGDALRDALDPRSLG</sequence>
<dbReference type="GO" id="GO:0005886">
    <property type="term" value="C:plasma membrane"/>
    <property type="evidence" value="ECO:0007669"/>
    <property type="project" value="UniProtKB-SubCell"/>
</dbReference>
<feature type="transmembrane region" description="Helical" evidence="5">
    <location>
        <begin position="331"/>
        <end position="350"/>
    </location>
</feature>
<dbReference type="PaxDb" id="1123384-AJ81_00700"/>
<dbReference type="STRING" id="1123384.AJ81_00700"/>
<evidence type="ECO:0000256" key="2">
    <source>
        <dbReference type="ARBA" id="ARBA00022692"/>
    </source>
</evidence>
<evidence type="ECO:0000259" key="6">
    <source>
        <dbReference type="PROSITE" id="PS50928"/>
    </source>
</evidence>
<dbReference type="PROSITE" id="PS50928">
    <property type="entry name" value="ABC_TM1"/>
    <property type="match status" value="1"/>
</dbReference>
<proteinExistence type="inferred from homology"/>
<evidence type="ECO:0000256" key="4">
    <source>
        <dbReference type="ARBA" id="ARBA00023136"/>
    </source>
</evidence>
<evidence type="ECO:0000256" key="5">
    <source>
        <dbReference type="RuleBase" id="RU363032"/>
    </source>
</evidence>
<accession>A0A0X1KNW7</accession>
<evidence type="ECO:0000313" key="8">
    <source>
        <dbReference type="Proteomes" id="UP000077469"/>
    </source>
</evidence>
<evidence type="ECO:0000313" key="7">
    <source>
        <dbReference type="EMBL" id="AJC72951.1"/>
    </source>
</evidence>
<dbReference type="Gene3D" id="1.10.3720.10">
    <property type="entry name" value="MetI-like"/>
    <property type="match status" value="1"/>
</dbReference>
<dbReference type="PATRIC" id="fig|1123384.7.peg.137"/>
<evidence type="ECO:0000256" key="3">
    <source>
        <dbReference type="ARBA" id="ARBA00022989"/>
    </source>
</evidence>
<feature type="transmembrane region" description="Helical" evidence="5">
    <location>
        <begin position="470"/>
        <end position="490"/>
    </location>
</feature>
<dbReference type="GO" id="GO:0055085">
    <property type="term" value="P:transmembrane transport"/>
    <property type="evidence" value="ECO:0007669"/>
    <property type="project" value="InterPro"/>
</dbReference>
<keyword evidence="5" id="KW-0813">Transport</keyword>
<dbReference type="PANTHER" id="PTHR43839:SF1">
    <property type="entry name" value="OPPC IN A BINDING PROTEIN-DEPENDENT TRANSPORT SYSTEM"/>
    <property type="match status" value="1"/>
</dbReference>
<dbReference type="EMBL" id="CP007141">
    <property type="protein sequence ID" value="AJC72951.1"/>
    <property type="molecule type" value="Genomic_DNA"/>
</dbReference>
<protein>
    <submittedName>
        <fullName evidence="7">Peptide ABC transporter permease</fullName>
    </submittedName>
</protein>
<name>A0A0X1KNW7_9THEM</name>
<dbReference type="Pfam" id="PF12911">
    <property type="entry name" value="OppC_N"/>
    <property type="match status" value="1"/>
</dbReference>
<organism evidence="7 8">
    <name type="scientific">Pseudothermotoga hypogea DSM 11164 = NBRC 106472</name>
    <dbReference type="NCBI Taxonomy" id="1123384"/>
    <lineage>
        <taxon>Bacteria</taxon>
        <taxon>Thermotogati</taxon>
        <taxon>Thermotogota</taxon>
        <taxon>Thermotogae</taxon>
        <taxon>Thermotogales</taxon>
        <taxon>Thermotogaceae</taxon>
        <taxon>Pseudothermotoga</taxon>
    </lineage>
</organism>
<dbReference type="AlphaFoldDB" id="A0A0X1KNW7"/>
<feature type="transmembrane region" description="Helical" evidence="5">
    <location>
        <begin position="362"/>
        <end position="383"/>
    </location>
</feature>
<feature type="transmembrane region" description="Helical" evidence="5">
    <location>
        <begin position="30"/>
        <end position="51"/>
    </location>
</feature>
<keyword evidence="2 5" id="KW-0812">Transmembrane</keyword>
<dbReference type="InterPro" id="IPR035906">
    <property type="entry name" value="MetI-like_sf"/>
</dbReference>
<feature type="transmembrane region" description="Helical" evidence="5">
    <location>
        <begin position="297"/>
        <end position="319"/>
    </location>
</feature>
<keyword evidence="3 5" id="KW-1133">Transmembrane helix</keyword>
<keyword evidence="4 5" id="KW-0472">Membrane</keyword>
<comment type="similarity">
    <text evidence="5">Belongs to the binding-protein-dependent transport system permease family.</text>
</comment>
<dbReference type="InterPro" id="IPR000515">
    <property type="entry name" value="MetI-like"/>
</dbReference>
<gene>
    <name evidence="7" type="ORF">AJ81_00700</name>
</gene>
<feature type="domain" description="ABC transmembrane type-1" evidence="6">
    <location>
        <begin position="295"/>
        <end position="491"/>
    </location>
</feature>
<evidence type="ECO:0000256" key="1">
    <source>
        <dbReference type="ARBA" id="ARBA00004141"/>
    </source>
</evidence>
<keyword evidence="8" id="KW-1185">Reference proteome</keyword>
<dbReference type="Proteomes" id="UP000077469">
    <property type="component" value="Chromosome"/>
</dbReference>
<reference evidence="7 8" key="1">
    <citation type="submission" date="2014-01" db="EMBL/GenBank/DDBJ databases">
        <title>Genome sequencing of Thermotog hypogea.</title>
        <authorList>
            <person name="Zhang X."/>
            <person name="Alvare G."/>
            <person name="Fristensky B."/>
            <person name="Chen L."/>
            <person name="Suen T."/>
            <person name="Chen Q."/>
            <person name="Ma K."/>
        </authorList>
    </citation>
    <scope>NUCLEOTIDE SEQUENCE [LARGE SCALE GENOMIC DNA]</scope>
    <source>
        <strain evidence="7 8">DSM 11164</strain>
    </source>
</reference>
<dbReference type="CDD" id="cd06261">
    <property type="entry name" value="TM_PBP2"/>
    <property type="match status" value="1"/>
</dbReference>
<dbReference type="InterPro" id="IPR025966">
    <property type="entry name" value="OppC_N"/>
</dbReference>
<dbReference type="Pfam" id="PF00528">
    <property type="entry name" value="BPD_transp_1"/>
    <property type="match status" value="1"/>
</dbReference>
<dbReference type="KEGG" id="phy:AJ81_00700"/>
<dbReference type="SUPFAM" id="SSF161098">
    <property type="entry name" value="MetI-like"/>
    <property type="match status" value="1"/>
</dbReference>
<dbReference type="PANTHER" id="PTHR43839">
    <property type="entry name" value="OPPC IN A BINDING PROTEIN-DEPENDENT TRANSPORT SYSTEM"/>
    <property type="match status" value="1"/>
</dbReference>